<sequence length="796" mass="81276">MYTNAKGSGSMGSLSNYAFSFGNLGGSGSRGSTSPTSLAQQKTSLAQQKASGASSMSSSSSPPKGSPMRHQGQQQQQSGNPAANLWGGIGEGSGRSGGEGGVTGRSSTPQQSAEGAFANVWASSAGGSFPSKTTGAAGSPSQAWKPASSAPSQNGASLWGATSSKSPSQSQALGSKGSGGIDWSGSVATGQQPRQTTNQQQDQQQRRGSTSAEDVFAGLWGTFQQGPSRARASSAMPAPAQQQASGSGRGAEPSLKQLRERKWEASGREEKAQETSSMWSSGESAPAVGVSHSTSSKSDTAVGAGSRVFSSSYVHEGAPATGNELRASGSPPRVPGASHIAAGISGGAEGGDPFSFLSGDLGPPPSASSVPGNGGLSDDPFGFLGIPVQAAPLRSSPPLVEEDTGATAAPAAASEKPAPSDAYDAEPVSAAEERYVVPPSGGDDINLVFGEDDNLLPKAQRNDVPAVERVGGGAVCEDPLDFMFGGGKGVGVDCTASADRSRENQGARQSGVHPSFDISWDDDEPNMPSASQGAEVKPPPSPNPSFIAPPPRPKTSISSSLVDDMLSPGSSSAPAPGMEAKPSLSPSPLPPAAVDVPLASRPADPSMALFDDLFGAGKKESATSAGPSVGAHVDFDMWGDDDGGGTPAPAGSEDHIDGVPPPPPGLSLAGTKEKGDSFYKGGQFGDAIKYYSWAFVLSQREGHKNVQTIVEVLLNRAMSYKEAGDCRRAVDDCSKVLELQTTNVSALEKRAFLYESMEKYKLGVADFKKILEMEPGHREGIRGLARLQKAMRSIGE</sequence>
<feature type="region of interest" description="Disordered" evidence="2">
    <location>
        <begin position="320"/>
        <end position="381"/>
    </location>
</feature>
<dbReference type="PROSITE" id="PS50005">
    <property type="entry name" value="TPR"/>
    <property type="match status" value="1"/>
</dbReference>
<feature type="compositionally biased region" description="Polar residues" evidence="2">
    <location>
        <begin position="35"/>
        <end position="48"/>
    </location>
</feature>
<feature type="region of interest" description="Disordered" evidence="2">
    <location>
        <begin position="394"/>
        <end position="431"/>
    </location>
</feature>
<feature type="compositionally biased region" description="Pro residues" evidence="2">
    <location>
        <begin position="537"/>
        <end position="553"/>
    </location>
</feature>
<dbReference type="SMART" id="SM00028">
    <property type="entry name" value="TPR"/>
    <property type="match status" value="3"/>
</dbReference>
<dbReference type="Gramene" id="GBG69362">
    <property type="protein sequence ID" value="GBG69362"/>
    <property type="gene ID" value="CBR_g4056"/>
</dbReference>
<dbReference type="SUPFAM" id="SSF48452">
    <property type="entry name" value="TPR-like"/>
    <property type="match status" value="1"/>
</dbReference>
<accession>A0A388KH42</accession>
<dbReference type="InterPro" id="IPR011990">
    <property type="entry name" value="TPR-like_helical_dom_sf"/>
</dbReference>
<feature type="compositionally biased region" description="Polar residues" evidence="2">
    <location>
        <begin position="274"/>
        <end position="283"/>
    </location>
</feature>
<feature type="region of interest" description="Disordered" evidence="2">
    <location>
        <begin position="487"/>
        <end position="598"/>
    </location>
</feature>
<feature type="compositionally biased region" description="Polar residues" evidence="2">
    <location>
        <begin position="149"/>
        <end position="173"/>
    </location>
</feature>
<feature type="compositionally biased region" description="Low complexity" evidence="2">
    <location>
        <begin position="227"/>
        <end position="246"/>
    </location>
</feature>
<comment type="caution">
    <text evidence="3">The sequence shown here is derived from an EMBL/GenBank/DDBJ whole genome shotgun (WGS) entry which is preliminary data.</text>
</comment>
<reference evidence="3 4" key="1">
    <citation type="journal article" date="2018" name="Cell">
        <title>The Chara Genome: Secondary Complexity and Implications for Plant Terrestrialization.</title>
        <authorList>
            <person name="Nishiyama T."/>
            <person name="Sakayama H."/>
            <person name="Vries J.D."/>
            <person name="Buschmann H."/>
            <person name="Saint-Marcoux D."/>
            <person name="Ullrich K.K."/>
            <person name="Haas F.B."/>
            <person name="Vanderstraeten L."/>
            <person name="Becker D."/>
            <person name="Lang D."/>
            <person name="Vosolsobe S."/>
            <person name="Rombauts S."/>
            <person name="Wilhelmsson P.K.I."/>
            <person name="Janitza P."/>
            <person name="Kern R."/>
            <person name="Heyl A."/>
            <person name="Rumpler F."/>
            <person name="Villalobos L.I.A.C."/>
            <person name="Clay J.M."/>
            <person name="Skokan R."/>
            <person name="Toyoda A."/>
            <person name="Suzuki Y."/>
            <person name="Kagoshima H."/>
            <person name="Schijlen E."/>
            <person name="Tajeshwar N."/>
            <person name="Catarino B."/>
            <person name="Hetherington A.J."/>
            <person name="Saltykova A."/>
            <person name="Bonnot C."/>
            <person name="Breuninger H."/>
            <person name="Symeonidi A."/>
            <person name="Radhakrishnan G.V."/>
            <person name="Van Nieuwerburgh F."/>
            <person name="Deforce D."/>
            <person name="Chang C."/>
            <person name="Karol K.G."/>
            <person name="Hedrich R."/>
            <person name="Ulvskov P."/>
            <person name="Glockner G."/>
            <person name="Delwiche C.F."/>
            <person name="Petrasek J."/>
            <person name="Van de Peer Y."/>
            <person name="Friml J."/>
            <person name="Beilby M."/>
            <person name="Dolan L."/>
            <person name="Kohara Y."/>
            <person name="Sugano S."/>
            <person name="Fujiyama A."/>
            <person name="Delaux P.-M."/>
            <person name="Quint M."/>
            <person name="TheiBen G."/>
            <person name="Hagemann M."/>
            <person name="Harholt J."/>
            <person name="Dunand C."/>
            <person name="Zachgo S."/>
            <person name="Langdale J."/>
            <person name="Maumus F."/>
            <person name="Straeten D.V.D."/>
            <person name="Gould S.B."/>
            <person name="Rensing S.A."/>
        </authorList>
    </citation>
    <scope>NUCLEOTIDE SEQUENCE [LARGE SCALE GENOMIC DNA]</scope>
    <source>
        <strain evidence="3 4">S276</strain>
    </source>
</reference>
<proteinExistence type="predicted"/>
<dbReference type="STRING" id="69332.A0A388KH42"/>
<name>A0A388KH42_CHABU</name>
<organism evidence="3 4">
    <name type="scientific">Chara braunii</name>
    <name type="common">Braun's stonewort</name>
    <dbReference type="NCBI Taxonomy" id="69332"/>
    <lineage>
        <taxon>Eukaryota</taxon>
        <taxon>Viridiplantae</taxon>
        <taxon>Streptophyta</taxon>
        <taxon>Charophyceae</taxon>
        <taxon>Charales</taxon>
        <taxon>Characeae</taxon>
        <taxon>Chara</taxon>
    </lineage>
</organism>
<protein>
    <submittedName>
        <fullName evidence="3">Uncharacterized protein</fullName>
    </submittedName>
</protein>
<dbReference type="Gene3D" id="1.25.40.10">
    <property type="entry name" value="Tetratricopeptide repeat domain"/>
    <property type="match status" value="1"/>
</dbReference>
<feature type="compositionally biased region" description="Low complexity" evidence="2">
    <location>
        <begin position="189"/>
        <end position="207"/>
    </location>
</feature>
<feature type="compositionally biased region" description="Gly residues" evidence="2">
    <location>
        <begin position="87"/>
        <end position="103"/>
    </location>
</feature>
<keyword evidence="4" id="KW-1185">Reference proteome</keyword>
<feature type="region of interest" description="Disordered" evidence="2">
    <location>
        <begin position="1"/>
        <end position="302"/>
    </location>
</feature>
<dbReference type="PANTHER" id="PTHR47697:SF1">
    <property type="entry name" value="OS03G0340700 PROTEIN"/>
    <property type="match status" value="1"/>
</dbReference>
<evidence type="ECO:0000313" key="3">
    <source>
        <dbReference type="EMBL" id="GBG69362.1"/>
    </source>
</evidence>
<keyword evidence="1" id="KW-0802">TPR repeat</keyword>
<feature type="repeat" description="TPR" evidence="1">
    <location>
        <begin position="744"/>
        <end position="777"/>
    </location>
</feature>
<dbReference type="Proteomes" id="UP000265515">
    <property type="component" value="Unassembled WGS sequence"/>
</dbReference>
<feature type="compositionally biased region" description="Basic and acidic residues" evidence="2">
    <location>
        <begin position="257"/>
        <end position="273"/>
    </location>
</feature>
<feature type="region of interest" description="Disordered" evidence="2">
    <location>
        <begin position="619"/>
        <end position="672"/>
    </location>
</feature>
<feature type="compositionally biased region" description="Polar residues" evidence="2">
    <location>
        <begin position="121"/>
        <end position="142"/>
    </location>
</feature>
<feature type="compositionally biased region" description="Polar residues" evidence="2">
    <location>
        <begin position="1"/>
        <end position="18"/>
    </location>
</feature>
<evidence type="ECO:0000313" key="4">
    <source>
        <dbReference type="Proteomes" id="UP000265515"/>
    </source>
</evidence>
<dbReference type="PANTHER" id="PTHR47697">
    <property type="entry name" value="OS03G0340700 PROTEIN"/>
    <property type="match status" value="1"/>
</dbReference>
<feature type="compositionally biased region" description="Low complexity" evidence="2">
    <location>
        <begin position="567"/>
        <end position="584"/>
    </location>
</feature>
<dbReference type="InterPro" id="IPR019734">
    <property type="entry name" value="TPR_rpt"/>
</dbReference>
<dbReference type="OrthoDB" id="1872379at2759"/>
<evidence type="ECO:0000256" key="2">
    <source>
        <dbReference type="SAM" id="MobiDB-lite"/>
    </source>
</evidence>
<dbReference type="EMBL" id="BFEA01000113">
    <property type="protein sequence ID" value="GBG69362.1"/>
    <property type="molecule type" value="Genomic_DNA"/>
</dbReference>
<feature type="compositionally biased region" description="Low complexity" evidence="2">
    <location>
        <begin position="405"/>
        <end position="422"/>
    </location>
</feature>
<evidence type="ECO:0000256" key="1">
    <source>
        <dbReference type="PROSITE-ProRule" id="PRU00339"/>
    </source>
</evidence>
<dbReference type="AlphaFoldDB" id="A0A388KH42"/>
<gene>
    <name evidence="3" type="ORF">CBR_g4056</name>
</gene>
<feature type="compositionally biased region" description="Low complexity" evidence="2">
    <location>
        <begin position="49"/>
        <end position="77"/>
    </location>
</feature>